<dbReference type="InterPro" id="IPR007371">
    <property type="entry name" value="TPK_catalytic"/>
</dbReference>
<dbReference type="InterPro" id="IPR036759">
    <property type="entry name" value="TPK_catalytic_sf"/>
</dbReference>
<sequence length="212" mass="23364">MKVVLVAGGPAAELPDLALWPDAAFIGVDAGTVRLLEMGVTPLSAVGDFDSVTAGELKQIEKLVPDLVRAASEKDETDTELGLEKAMGYQPEMVIITGVTGGRLDHYMSALHAVYSYQQKFPAVQFFLVNHQNRIRFLTPGCHRVVQDTNYRFISFYPFSEQVKGLTLRNFKYEVEDESIPFGSTRFISNELEDEGTVCFTAGSCVIIESAD</sequence>
<dbReference type="InterPro" id="IPR053149">
    <property type="entry name" value="TPK"/>
</dbReference>
<dbReference type="GO" id="GO:0009229">
    <property type="term" value="P:thiamine diphosphate biosynthetic process"/>
    <property type="evidence" value="ECO:0007669"/>
    <property type="project" value="InterPro"/>
</dbReference>
<name>A0A2P8H7L9_9BACL</name>
<dbReference type="RefSeq" id="WP_106531974.1">
    <property type="nucleotide sequence ID" value="NZ_PYAT01000001.1"/>
</dbReference>
<reference evidence="7 8" key="1">
    <citation type="submission" date="2018-03" db="EMBL/GenBank/DDBJ databases">
        <title>Genomic Encyclopedia of Type Strains, Phase III (KMG-III): the genomes of soil and plant-associated and newly described type strains.</title>
        <authorList>
            <person name="Whitman W."/>
        </authorList>
    </citation>
    <scope>NUCLEOTIDE SEQUENCE [LARGE SCALE GENOMIC DNA]</scope>
    <source>
        <strain evidence="7 8">CGMCC 1.12259</strain>
    </source>
</reference>
<dbReference type="InterPro" id="IPR036371">
    <property type="entry name" value="TPK_B1-bd_sf"/>
</dbReference>
<dbReference type="PANTHER" id="PTHR41299:SF1">
    <property type="entry name" value="THIAMINE PYROPHOSPHOKINASE"/>
    <property type="match status" value="1"/>
</dbReference>
<evidence type="ECO:0000256" key="4">
    <source>
        <dbReference type="ARBA" id="ARBA00022840"/>
    </source>
</evidence>
<dbReference type="GO" id="GO:0030975">
    <property type="term" value="F:thiamine binding"/>
    <property type="evidence" value="ECO:0007669"/>
    <property type="project" value="InterPro"/>
</dbReference>
<evidence type="ECO:0000256" key="1">
    <source>
        <dbReference type="ARBA" id="ARBA00022679"/>
    </source>
</evidence>
<dbReference type="NCBIfam" id="TIGR01378">
    <property type="entry name" value="thi_PPkinase"/>
    <property type="match status" value="1"/>
</dbReference>
<dbReference type="GO" id="GO:0004788">
    <property type="term" value="F:thiamine diphosphokinase activity"/>
    <property type="evidence" value="ECO:0007669"/>
    <property type="project" value="UniProtKB-UniRule"/>
</dbReference>
<dbReference type="SUPFAM" id="SSF63999">
    <property type="entry name" value="Thiamin pyrophosphokinase, catalytic domain"/>
    <property type="match status" value="1"/>
</dbReference>
<dbReference type="SUPFAM" id="SSF63862">
    <property type="entry name" value="Thiamin pyrophosphokinase, substrate-binding domain"/>
    <property type="match status" value="1"/>
</dbReference>
<accession>A0A2P8H7L9</accession>
<dbReference type="Gene3D" id="3.40.50.10240">
    <property type="entry name" value="Thiamin pyrophosphokinase, catalytic domain"/>
    <property type="match status" value="1"/>
</dbReference>
<dbReference type="GO" id="GO:0006772">
    <property type="term" value="P:thiamine metabolic process"/>
    <property type="evidence" value="ECO:0007669"/>
    <property type="project" value="UniProtKB-UniRule"/>
</dbReference>
<dbReference type="CDD" id="cd07995">
    <property type="entry name" value="TPK"/>
    <property type="match status" value="1"/>
</dbReference>
<dbReference type="AlphaFoldDB" id="A0A2P8H7L9"/>
<dbReference type="EC" id="2.7.6.2" evidence="5"/>
<evidence type="ECO:0000256" key="5">
    <source>
        <dbReference type="NCBIfam" id="TIGR01378"/>
    </source>
</evidence>
<dbReference type="InterPro" id="IPR006282">
    <property type="entry name" value="Thi_PPkinase"/>
</dbReference>
<organism evidence="7 8">
    <name type="scientific">Planomicrobium soli</name>
    <dbReference type="NCBI Taxonomy" id="1176648"/>
    <lineage>
        <taxon>Bacteria</taxon>
        <taxon>Bacillati</taxon>
        <taxon>Bacillota</taxon>
        <taxon>Bacilli</taxon>
        <taxon>Bacillales</taxon>
        <taxon>Caryophanaceae</taxon>
        <taxon>Planomicrobium</taxon>
    </lineage>
</organism>
<dbReference type="InterPro" id="IPR007373">
    <property type="entry name" value="Thiamin_PyroPKinase_B1-bd"/>
</dbReference>
<keyword evidence="8" id="KW-1185">Reference proteome</keyword>
<keyword evidence="2" id="KW-0547">Nucleotide-binding</keyword>
<keyword evidence="3 7" id="KW-0418">Kinase</keyword>
<feature type="domain" description="Thiamin pyrophosphokinase thiamin-binding" evidence="6">
    <location>
        <begin position="141"/>
        <end position="206"/>
    </location>
</feature>
<proteinExistence type="predicted"/>
<dbReference type="GO" id="GO:0005524">
    <property type="term" value="F:ATP binding"/>
    <property type="evidence" value="ECO:0007669"/>
    <property type="project" value="UniProtKB-KW"/>
</dbReference>
<dbReference type="SMART" id="SM00983">
    <property type="entry name" value="TPK_B1_binding"/>
    <property type="match status" value="1"/>
</dbReference>
<evidence type="ECO:0000259" key="6">
    <source>
        <dbReference type="SMART" id="SM00983"/>
    </source>
</evidence>
<dbReference type="GO" id="GO:0016301">
    <property type="term" value="F:kinase activity"/>
    <property type="evidence" value="ECO:0007669"/>
    <property type="project" value="UniProtKB-KW"/>
</dbReference>
<dbReference type="EMBL" id="PYAT01000001">
    <property type="protein sequence ID" value="PSL42199.1"/>
    <property type="molecule type" value="Genomic_DNA"/>
</dbReference>
<keyword evidence="4" id="KW-0067">ATP-binding</keyword>
<keyword evidence="1" id="KW-0808">Transferase</keyword>
<dbReference type="OrthoDB" id="9804377at2"/>
<dbReference type="Pfam" id="PF04263">
    <property type="entry name" value="TPK_catalytic"/>
    <property type="match status" value="1"/>
</dbReference>
<dbReference type="PANTHER" id="PTHR41299">
    <property type="entry name" value="THIAMINE PYROPHOSPHOKINASE"/>
    <property type="match status" value="1"/>
</dbReference>
<comment type="caution">
    <text evidence="7">The sequence shown here is derived from an EMBL/GenBank/DDBJ whole genome shotgun (WGS) entry which is preliminary data.</text>
</comment>
<protein>
    <recommendedName>
        <fullName evidence="5">Thiamine diphosphokinase</fullName>
        <ecNumber evidence="5">2.7.6.2</ecNumber>
    </recommendedName>
</protein>
<dbReference type="Pfam" id="PF04265">
    <property type="entry name" value="TPK_B1_binding"/>
    <property type="match status" value="1"/>
</dbReference>
<gene>
    <name evidence="7" type="ORF">B0H99_101447</name>
</gene>
<evidence type="ECO:0000313" key="8">
    <source>
        <dbReference type="Proteomes" id="UP000242682"/>
    </source>
</evidence>
<evidence type="ECO:0000313" key="7">
    <source>
        <dbReference type="EMBL" id="PSL42199.1"/>
    </source>
</evidence>
<evidence type="ECO:0000256" key="3">
    <source>
        <dbReference type="ARBA" id="ARBA00022777"/>
    </source>
</evidence>
<dbReference type="Proteomes" id="UP000242682">
    <property type="component" value="Unassembled WGS sequence"/>
</dbReference>
<evidence type="ECO:0000256" key="2">
    <source>
        <dbReference type="ARBA" id="ARBA00022741"/>
    </source>
</evidence>